<feature type="compositionally biased region" description="Acidic residues" evidence="2">
    <location>
        <begin position="454"/>
        <end position="465"/>
    </location>
</feature>
<dbReference type="SUPFAM" id="SSF52540">
    <property type="entry name" value="P-loop containing nucleoside triphosphate hydrolases"/>
    <property type="match status" value="1"/>
</dbReference>
<dbReference type="AlphaFoldDB" id="A0A446BRV0"/>
<dbReference type="EMBL" id="OUUZ01000015">
    <property type="protein sequence ID" value="SPQ25242.1"/>
    <property type="molecule type" value="Genomic_DNA"/>
</dbReference>
<feature type="compositionally biased region" description="Basic and acidic residues" evidence="2">
    <location>
        <begin position="466"/>
        <end position="482"/>
    </location>
</feature>
<evidence type="ECO:0000313" key="6">
    <source>
        <dbReference type="Proteomes" id="UP000289323"/>
    </source>
</evidence>
<reference evidence="5 6" key="1">
    <citation type="submission" date="2018-04" db="EMBL/GenBank/DDBJ databases">
        <authorList>
            <person name="Huttner S."/>
            <person name="Dainat J."/>
        </authorList>
    </citation>
    <scope>NUCLEOTIDE SEQUENCE [LARGE SCALE GENOMIC DNA]</scope>
</reference>
<feature type="compositionally biased region" description="Basic residues" evidence="2">
    <location>
        <begin position="433"/>
        <end position="449"/>
    </location>
</feature>
<feature type="coiled-coil region" evidence="1">
    <location>
        <begin position="374"/>
        <end position="408"/>
    </location>
</feature>
<accession>A0A446BRV0</accession>
<feature type="coiled-coil region" evidence="1">
    <location>
        <begin position="484"/>
        <end position="525"/>
    </location>
</feature>
<evidence type="ECO:0000256" key="2">
    <source>
        <dbReference type="SAM" id="MobiDB-lite"/>
    </source>
</evidence>
<proteinExistence type="predicted"/>
<feature type="domain" description="DUF7605" evidence="4">
    <location>
        <begin position="740"/>
        <end position="901"/>
    </location>
</feature>
<keyword evidence="1" id="KW-0175">Coiled coil</keyword>
<dbReference type="InterPro" id="IPR045063">
    <property type="entry name" value="Dynamin_N"/>
</dbReference>
<feature type="domain" description="Dynamin N-terminal" evidence="3">
    <location>
        <begin position="93"/>
        <end position="324"/>
    </location>
</feature>
<feature type="region of interest" description="Disordered" evidence="2">
    <location>
        <begin position="423"/>
        <end position="483"/>
    </location>
</feature>
<evidence type="ECO:0000313" key="5">
    <source>
        <dbReference type="EMBL" id="SPQ25242.1"/>
    </source>
</evidence>
<feature type="region of interest" description="Disordered" evidence="2">
    <location>
        <begin position="988"/>
        <end position="1029"/>
    </location>
</feature>
<dbReference type="Gene3D" id="3.40.50.300">
    <property type="entry name" value="P-loop containing nucleotide triphosphate hydrolases"/>
    <property type="match status" value="1"/>
</dbReference>
<gene>
    <name evidence="5" type="ORF">TT172_LOCUS7661</name>
</gene>
<sequence length="1029" mass="113838">MAAVKCEPVDEAGFKADEQHSPAPTVSYLQQLVSEHATSPDLLEKGVGLGIRLLKSLKEPLEAVAPLNTTQASQWLKSIGDLEALAAPTRTIVGVVGNTGAGKSSVISAVLDEERLLPTNCMRACTASPTEISYNHSEDPAELYRAEVEFITVDDWVKELRALYSDLIDGNGEVSRECANQDSDAGVAYAKIKAVYPKMTKEMITQTTPEALANDVAVRSVLGTVKKLRATTAASLYRQLQDYVDSKEKNTEKRIEFWPLIKVVRIYTKASALATGVCLVDLPGVQDSNAARAAVAANYMKACTALWIVAPITRAVDDKTAKSLLGDSFRRQLKYDGTYSAVTFICSKTDDISVTEAAESLGIEDEISESWSRIQELSECIRQQRSDMADLRDERDACNDLIDNIEQTWDKWEALGSKLANGTAVFAPSNSPTKKRKRQAKPKGSRKNRSSVDPDSDFSDSDNYDGSDKENQESPGGDREPLTADQVDAKLASLKAEKKEVRAKKKEIEERVSTIRDEIKKLVSEREVLLAEVKAICIQGRNEYSRRAIKQDFAMGIKELDQENAAEEDEATFDPEVDLRDYDAVAASLPVFCVSSRAFQKLSGRLQKDDFNAAGFQSVDDTEIPQLQAHARKLTEVGRAANSRRFLNNLAQLLNSMLMWASDDGTGSTLSDTDKAEEERRLRKQLHSLEKDLGIALQECTASLNQVLEENIFEKFERYIPMAVDAALPTATQWGAPRSMGGLCWATYKATCRRNGVFSGSSGPRDFNDELFSPISKQLANGWERAFQRRLPSTLDNFIKALRKRLETFHREATERARERGTHYDGLTMLAQQLQAHSNGISDIREAVIEATQELQRNANRAFTPVIQQEMIPAYDGCFAERGPGSFMRMKELMQKHVTENRDTMFRMATDVVRIQLLSLCRQVAGDLSAQVNDLKAQLARDYLAVLVGADAASKGPSRAELMLRAEMAPLLAKADQVFAELIPDQALPNHGGSAARREVEDIRSNGPLKSESDATIQDSIMVKTEPEE</sequence>
<dbReference type="Proteomes" id="UP000289323">
    <property type="component" value="Unassembled WGS sequence"/>
</dbReference>
<dbReference type="InterPro" id="IPR027417">
    <property type="entry name" value="P-loop_NTPase"/>
</dbReference>
<dbReference type="PANTHER" id="PTHR36681">
    <property type="entry name" value="NUCLEAR GTPASE, GERMINAL CENTER-ASSOCIATED, TANDEM DUPLICATE 3"/>
    <property type="match status" value="1"/>
</dbReference>
<dbReference type="Pfam" id="PF24564">
    <property type="entry name" value="DUF7605"/>
    <property type="match status" value="1"/>
</dbReference>
<evidence type="ECO:0000259" key="4">
    <source>
        <dbReference type="Pfam" id="PF24564"/>
    </source>
</evidence>
<protein>
    <submittedName>
        <fullName evidence="5">17e2c102-d6c1-4e29-9355-da83c119d06a</fullName>
    </submittedName>
</protein>
<organism evidence="5 6">
    <name type="scientific">Thermothielavioides terrestris</name>
    <dbReference type="NCBI Taxonomy" id="2587410"/>
    <lineage>
        <taxon>Eukaryota</taxon>
        <taxon>Fungi</taxon>
        <taxon>Dikarya</taxon>
        <taxon>Ascomycota</taxon>
        <taxon>Pezizomycotina</taxon>
        <taxon>Sordariomycetes</taxon>
        <taxon>Sordariomycetidae</taxon>
        <taxon>Sordariales</taxon>
        <taxon>Chaetomiaceae</taxon>
        <taxon>Thermothielavioides</taxon>
    </lineage>
</organism>
<evidence type="ECO:0000256" key="1">
    <source>
        <dbReference type="SAM" id="Coils"/>
    </source>
</evidence>
<dbReference type="PANTHER" id="PTHR36681:SF3">
    <property type="entry name" value="NUCLEAR GTPASE, GERMINAL CENTER-ASSOCIATED, TANDEM DUPLICATE 3"/>
    <property type="match status" value="1"/>
</dbReference>
<evidence type="ECO:0000259" key="3">
    <source>
        <dbReference type="Pfam" id="PF00350"/>
    </source>
</evidence>
<dbReference type="Pfam" id="PF00350">
    <property type="entry name" value="Dynamin_N"/>
    <property type="match status" value="1"/>
</dbReference>
<name>A0A446BRV0_9PEZI</name>
<feature type="region of interest" description="Disordered" evidence="2">
    <location>
        <begin position="1"/>
        <end position="20"/>
    </location>
</feature>
<dbReference type="InterPro" id="IPR056024">
    <property type="entry name" value="DUF7605"/>
</dbReference>